<accession>A0A0F8DAM1</accession>
<proteinExistence type="inferred from homology"/>
<feature type="region of interest" description="Disordered" evidence="8">
    <location>
        <begin position="1"/>
        <end position="39"/>
    </location>
</feature>
<comment type="subunit">
    <text evidence="4">Component of the pre-66S ribosomal particle.</text>
</comment>
<dbReference type="PANTHER" id="PTHR13243">
    <property type="entry name" value="HSPC111 PROTEIN-RELATED"/>
    <property type="match status" value="1"/>
</dbReference>
<evidence type="ECO:0000256" key="2">
    <source>
        <dbReference type="ARBA" id="ARBA00004604"/>
    </source>
</evidence>
<evidence type="ECO:0000256" key="3">
    <source>
        <dbReference type="ARBA" id="ARBA00008479"/>
    </source>
</evidence>
<dbReference type="OrthoDB" id="285729at2759"/>
<sequence>MGRELQKRKNRSSRPKVVVPNSRKKALNPMGNNIIAKNWDKKQTLSQNYRRLGIAARLQAPTGGVEVTVAEATNAVPKPKIPSTPGLSSALGGAASGIPAIREARVERDADGRIIRVISSGPSSDIQGFKPLNDPLAAYDSDSDKDNSTPTHTTTTNTSTAASTWEDWAGISDNENDNDVVKALVRQSRLPVAKQTRFQSEQESEWLDRLVAKHGDDVRAMAWDRKLNPFQQTVGDLTKRLKRWRKVQAEKERA</sequence>
<comment type="subcellular location">
    <subcellularLocation>
        <location evidence="2">Nucleus</location>
        <location evidence="2">Nucleolus</location>
    </subcellularLocation>
</comment>
<dbReference type="InterPro" id="IPR019002">
    <property type="entry name" value="Ribosome_biogenesis_Nop16"/>
</dbReference>
<evidence type="ECO:0000313" key="10">
    <source>
        <dbReference type="Proteomes" id="UP000034841"/>
    </source>
</evidence>
<gene>
    <name evidence="9" type="primary">NOP16</name>
    <name evidence="9" type="ORF">CFO_g4523</name>
</gene>
<keyword evidence="10" id="KW-1185">Reference proteome</keyword>
<evidence type="ECO:0000256" key="6">
    <source>
        <dbReference type="ARBA" id="ARBA00023242"/>
    </source>
</evidence>
<dbReference type="Proteomes" id="UP000034841">
    <property type="component" value="Unassembled WGS sequence"/>
</dbReference>
<dbReference type="GO" id="GO:0005730">
    <property type="term" value="C:nucleolus"/>
    <property type="evidence" value="ECO:0007669"/>
    <property type="project" value="UniProtKB-SubCell"/>
</dbReference>
<dbReference type="AlphaFoldDB" id="A0A0F8DAM1"/>
<evidence type="ECO:0000313" key="9">
    <source>
        <dbReference type="EMBL" id="KKF93119.1"/>
    </source>
</evidence>
<dbReference type="Pfam" id="PF09420">
    <property type="entry name" value="Nop16"/>
    <property type="match status" value="1"/>
</dbReference>
<evidence type="ECO:0000256" key="5">
    <source>
        <dbReference type="ARBA" id="ARBA00015522"/>
    </source>
</evidence>
<organism evidence="9 10">
    <name type="scientific">Ceratocystis fimbriata f. sp. platani</name>
    <dbReference type="NCBI Taxonomy" id="88771"/>
    <lineage>
        <taxon>Eukaryota</taxon>
        <taxon>Fungi</taxon>
        <taxon>Dikarya</taxon>
        <taxon>Ascomycota</taxon>
        <taxon>Pezizomycotina</taxon>
        <taxon>Sordariomycetes</taxon>
        <taxon>Hypocreomycetidae</taxon>
        <taxon>Microascales</taxon>
        <taxon>Ceratocystidaceae</taxon>
        <taxon>Ceratocystis</taxon>
    </lineage>
</organism>
<feature type="region of interest" description="Disordered" evidence="8">
    <location>
        <begin position="126"/>
        <end position="160"/>
    </location>
</feature>
<name>A0A0F8DAM1_CERFI</name>
<evidence type="ECO:0000256" key="7">
    <source>
        <dbReference type="ARBA" id="ARBA00023274"/>
    </source>
</evidence>
<reference evidence="9 10" key="1">
    <citation type="submission" date="2015-04" db="EMBL/GenBank/DDBJ databases">
        <title>Genome sequence of Ceratocystis platani, a major pathogen of plane trees.</title>
        <authorList>
            <person name="Belbahri L."/>
        </authorList>
    </citation>
    <scope>NUCLEOTIDE SEQUENCE [LARGE SCALE GENOMIC DNA]</scope>
    <source>
        <strain evidence="9 10">CFO</strain>
    </source>
</reference>
<evidence type="ECO:0000256" key="8">
    <source>
        <dbReference type="SAM" id="MobiDB-lite"/>
    </source>
</evidence>
<feature type="compositionally biased region" description="Low complexity" evidence="8">
    <location>
        <begin position="148"/>
        <end position="160"/>
    </location>
</feature>
<dbReference type="PANTHER" id="PTHR13243:SF1">
    <property type="entry name" value="NUCLEOLAR PROTEIN 16"/>
    <property type="match status" value="1"/>
</dbReference>
<dbReference type="GO" id="GO:1990904">
    <property type="term" value="C:ribonucleoprotein complex"/>
    <property type="evidence" value="ECO:0007669"/>
    <property type="project" value="UniProtKB-KW"/>
</dbReference>
<keyword evidence="6" id="KW-0539">Nucleus</keyword>
<evidence type="ECO:0000256" key="4">
    <source>
        <dbReference type="ARBA" id="ARBA00011187"/>
    </source>
</evidence>
<dbReference type="EMBL" id="LBBL01000278">
    <property type="protein sequence ID" value="KKF93119.1"/>
    <property type="molecule type" value="Genomic_DNA"/>
</dbReference>
<comment type="similarity">
    <text evidence="3">Belongs to the NOP16 family.</text>
</comment>
<protein>
    <recommendedName>
        <fullName evidence="5">Nucleolar protein 16</fullName>
    </recommendedName>
</protein>
<keyword evidence="7" id="KW-0687">Ribonucleoprotein</keyword>
<evidence type="ECO:0000256" key="1">
    <source>
        <dbReference type="ARBA" id="ARBA00002889"/>
    </source>
</evidence>
<comment type="caution">
    <text evidence="9">The sequence shown here is derived from an EMBL/GenBank/DDBJ whole genome shotgun (WGS) entry which is preliminary data.</text>
</comment>
<comment type="function">
    <text evidence="1">Involved in the biogenesis of the 60S ribosomal subunit.</text>
</comment>
<dbReference type="GO" id="GO:0042273">
    <property type="term" value="P:ribosomal large subunit biogenesis"/>
    <property type="evidence" value="ECO:0007669"/>
    <property type="project" value="TreeGrafter"/>
</dbReference>